<feature type="region of interest" description="Disordered" evidence="1">
    <location>
        <begin position="74"/>
        <end position="131"/>
    </location>
</feature>
<name>A0AA43QPY6_9LECA</name>
<comment type="caution">
    <text evidence="2">The sequence shown here is derived from an EMBL/GenBank/DDBJ whole genome shotgun (WGS) entry which is preliminary data.</text>
</comment>
<feature type="compositionally biased region" description="Basic and acidic residues" evidence="1">
    <location>
        <begin position="74"/>
        <end position="117"/>
    </location>
</feature>
<keyword evidence="3" id="KW-1185">Reference proteome</keyword>
<dbReference type="Proteomes" id="UP001161017">
    <property type="component" value="Unassembled WGS sequence"/>
</dbReference>
<dbReference type="EMBL" id="JAPUFD010000010">
    <property type="protein sequence ID" value="MDI1489982.1"/>
    <property type="molecule type" value="Genomic_DNA"/>
</dbReference>
<dbReference type="AlphaFoldDB" id="A0AA43QPY6"/>
<reference evidence="2" key="1">
    <citation type="journal article" date="2023" name="Genome Biol. Evol.">
        <title>First Whole Genome Sequence and Flow Cytometry Genome Size Data for the Lichen-Forming Fungus Ramalina farinacea (Ascomycota).</title>
        <authorList>
            <person name="Llewellyn T."/>
            <person name="Mian S."/>
            <person name="Hill R."/>
            <person name="Leitch I.J."/>
            <person name="Gaya E."/>
        </authorList>
    </citation>
    <scope>NUCLEOTIDE SEQUENCE</scope>
    <source>
        <strain evidence="2">LIQ254RAFAR</strain>
    </source>
</reference>
<organism evidence="2 3">
    <name type="scientific">Ramalina farinacea</name>
    <dbReference type="NCBI Taxonomy" id="258253"/>
    <lineage>
        <taxon>Eukaryota</taxon>
        <taxon>Fungi</taxon>
        <taxon>Dikarya</taxon>
        <taxon>Ascomycota</taxon>
        <taxon>Pezizomycotina</taxon>
        <taxon>Lecanoromycetes</taxon>
        <taxon>OSLEUM clade</taxon>
        <taxon>Lecanoromycetidae</taxon>
        <taxon>Lecanorales</taxon>
        <taxon>Lecanorineae</taxon>
        <taxon>Ramalinaceae</taxon>
        <taxon>Ramalina</taxon>
    </lineage>
</organism>
<feature type="region of interest" description="Disordered" evidence="1">
    <location>
        <begin position="18"/>
        <end position="44"/>
    </location>
</feature>
<proteinExistence type="predicted"/>
<gene>
    <name evidence="2" type="ORF">OHK93_001181</name>
</gene>
<evidence type="ECO:0000313" key="2">
    <source>
        <dbReference type="EMBL" id="MDI1489982.1"/>
    </source>
</evidence>
<accession>A0AA43QPY6</accession>
<evidence type="ECO:0000256" key="1">
    <source>
        <dbReference type="SAM" id="MobiDB-lite"/>
    </source>
</evidence>
<sequence>MPSPTNDPLSSLFADRAAKCSAEQDRQRSAERAEQQRKVAAERAKAAARKAALLADPTSARAIQAKHAEEVSQQLAKEKRERQEVLRKIEGNKMEKRDKEQREREMRAQRKRDEQAREGGGMSGIMRREGR</sequence>
<evidence type="ECO:0000313" key="3">
    <source>
        <dbReference type="Proteomes" id="UP001161017"/>
    </source>
</evidence>
<protein>
    <submittedName>
        <fullName evidence="2">Uncharacterized protein</fullName>
    </submittedName>
</protein>